<comment type="caution">
    <text evidence="1">The sequence shown here is derived from an EMBL/GenBank/DDBJ whole genome shotgun (WGS) entry which is preliminary data.</text>
</comment>
<proteinExistence type="predicted"/>
<dbReference type="Proteomes" id="UP001597506">
    <property type="component" value="Unassembled WGS sequence"/>
</dbReference>
<dbReference type="RefSeq" id="WP_377931629.1">
    <property type="nucleotide sequence ID" value="NZ_JBHUMF010000001.1"/>
</dbReference>
<sequence length="120" mass="13894">MNKNLSNMAHKAKTTLNQASSFVKEKVFSMTGTSWSTVKDLAEYIQQHPDTITSNKSYLNLNFSFYQLNVEDVHFYLEMRGSHILQLNVLTKDHSVVSYRSYRDHYTLDTPIKVPQLSSE</sequence>
<organism evidence="1 2">
    <name type="scientific">Bacillus seohaeanensis</name>
    <dbReference type="NCBI Taxonomy" id="284580"/>
    <lineage>
        <taxon>Bacteria</taxon>
        <taxon>Bacillati</taxon>
        <taxon>Bacillota</taxon>
        <taxon>Bacilli</taxon>
        <taxon>Bacillales</taxon>
        <taxon>Bacillaceae</taxon>
        <taxon>Bacillus</taxon>
    </lineage>
</organism>
<keyword evidence="2" id="KW-1185">Reference proteome</keyword>
<gene>
    <name evidence="1" type="ORF">ACFSUL_00370</name>
</gene>
<reference evidence="2" key="1">
    <citation type="journal article" date="2019" name="Int. J. Syst. Evol. Microbiol.">
        <title>The Global Catalogue of Microorganisms (GCM) 10K type strain sequencing project: providing services to taxonomists for standard genome sequencing and annotation.</title>
        <authorList>
            <consortium name="The Broad Institute Genomics Platform"/>
            <consortium name="The Broad Institute Genome Sequencing Center for Infectious Disease"/>
            <person name="Wu L."/>
            <person name="Ma J."/>
        </authorList>
    </citation>
    <scope>NUCLEOTIDE SEQUENCE [LARGE SCALE GENOMIC DNA]</scope>
    <source>
        <strain evidence="2">KCTC 3913</strain>
    </source>
</reference>
<name>A0ABW5RKJ3_9BACI</name>
<protein>
    <submittedName>
        <fullName evidence="1">Uncharacterized protein</fullName>
    </submittedName>
</protein>
<dbReference type="EMBL" id="JBHUMF010000001">
    <property type="protein sequence ID" value="MFD2679196.1"/>
    <property type="molecule type" value="Genomic_DNA"/>
</dbReference>
<evidence type="ECO:0000313" key="2">
    <source>
        <dbReference type="Proteomes" id="UP001597506"/>
    </source>
</evidence>
<accession>A0ABW5RKJ3</accession>
<evidence type="ECO:0000313" key="1">
    <source>
        <dbReference type="EMBL" id="MFD2679196.1"/>
    </source>
</evidence>